<dbReference type="InterPro" id="IPR027463">
    <property type="entry name" value="AcrB_DN_DC_subdom"/>
</dbReference>
<dbReference type="Gene3D" id="3.30.70.1430">
    <property type="entry name" value="Multidrug efflux transporter AcrB pore domain"/>
    <property type="match status" value="2"/>
</dbReference>
<keyword evidence="1" id="KW-0472">Membrane</keyword>
<dbReference type="InterPro" id="IPR001036">
    <property type="entry name" value="Acrflvin-R"/>
</dbReference>
<feature type="transmembrane region" description="Helical" evidence="1">
    <location>
        <begin position="510"/>
        <end position="532"/>
    </location>
</feature>
<feature type="transmembrane region" description="Helical" evidence="1">
    <location>
        <begin position="334"/>
        <end position="352"/>
    </location>
</feature>
<feature type="transmembrane region" description="Helical" evidence="1">
    <location>
        <begin position="430"/>
        <end position="451"/>
    </location>
</feature>
<feature type="transmembrane region" description="Helical" evidence="1">
    <location>
        <begin position="969"/>
        <end position="993"/>
    </location>
</feature>
<sequence length="1045" mass="118195">MMKKRGVMKKIIEFFIKKPAFTHVLFLIVIISSIIAYKNVPKELFPPSTLDKIIIQGAYPGASPETLDKMAVSQIEDEVKNYPEVVSVESVISNGNFVITVSLKPNSNKLELLSDFKTIVSNLKKDLPSDMSEPSVSILKKAFPLMFISVGSETLSKDELTKIAEDVQKKLSRIKNLTKVEIRGNSDKNIYFELDNQKIESLGINKKALIGVLSGINTIFPVGKIESTHQYFISMFPQGIKDFNSTIIKIGNKIVRLKDIAKIKEEYAIPTQIGKYNGVPTLTIDVRKGESGDAIALSKKIREFLKEYHKKHPEVIFGISTDTSKWVRNRFNTVVSNIIFGLILVFFVMWLFLNWRISLVVTLGIPTSFAIALIYLDYANLSLNLLSMLGALIALGMIVDEAIVVGENIYRHMEMGKDKIKAAVDGTIEVFWPVVAAAMTTILAFMPLLLIKGEIGVFIKILPLMITILIFSSLIEAFVFLPLHSKEILKVEHSKKEIFWEKFQNVYKKILFFFFKFRYIVLFFFLIVVPYLTIQGFKHSKFQLFPTFDTSQIYVNGAFDSNYTITQTANAIRPIEKILKKYLGDNVEGFTTVVGMKMNNRGEANNGENYFHIFVDLKDRKPTDFYNKYIAPIFQPIKIKDQTRVYSAYEIASMLKKDFKNIKISGLKELNVIVPQAGVVKSDVVISIASNDSKKVISAIKTLEEEMKKIKGVYNIYDDAELGAYEVKIKLNKYGESLGFNENEIFSQIRAFFGESEYAKTFNKDGIVRIILKDKNKDSFNELKNFRLVIPNTNQLIELNKISTFVIERNFKKIHKYNGIAAKSVYASLNKKIITTTEFYKKINPLLEKFKKEGLKIIIGGAAKTSKEFMKDLKEALVVAVLLIFLILVLMFDSIILPFVIISVIPLSFLGVIIGNNLMGINMTMLGMIGIVGLAGVVVNDGIVMIDFIKKAKNLEEVLIKASHRLRPILLTSITTFFGLTTLMFFPFGQAAILQPLAIALGFGLVWGTLLNLFYLPVFYYVLNKNSLINKKGFIRKFLEKVKGK</sequence>
<dbReference type="Gene3D" id="1.20.1640.10">
    <property type="entry name" value="Multidrug efflux transporter AcrB transmembrane domain"/>
    <property type="match status" value="2"/>
</dbReference>
<reference evidence="2 3" key="1">
    <citation type="journal article" date="2011" name="Stand. Genomic Sci.">
        <title>Draft genome sequence of Caminibacter mediatlanticus strain TB-2, an epsilonproteobacterium isolated from a deep-sea hydrothermal vent.</title>
        <authorList>
            <person name="Giovannelli D."/>
            <person name="Ferriera S."/>
            <person name="Johnson J."/>
            <person name="Kravitz S."/>
            <person name="Perez-Rodriguez I."/>
            <person name="Ricci J."/>
            <person name="O'Brien C."/>
            <person name="Voordeckers J.W."/>
            <person name="Bini E."/>
            <person name="Vetriani C."/>
        </authorList>
    </citation>
    <scope>NUCLEOTIDE SEQUENCE [LARGE SCALE GENOMIC DNA]</scope>
    <source>
        <strain evidence="2 3">TB-2</strain>
    </source>
</reference>
<dbReference type="PRINTS" id="PR00702">
    <property type="entry name" value="ACRIFLAVINRP"/>
</dbReference>
<dbReference type="SUPFAM" id="SSF82714">
    <property type="entry name" value="Multidrug efflux transporter AcrB TolC docking domain, DN and DC subdomains"/>
    <property type="match status" value="1"/>
</dbReference>
<dbReference type="Gene3D" id="3.30.70.1440">
    <property type="entry name" value="Multidrug efflux transporter AcrB pore domain"/>
    <property type="match status" value="1"/>
</dbReference>
<feature type="transmembrane region" description="Helical" evidence="1">
    <location>
        <begin position="899"/>
        <end position="919"/>
    </location>
</feature>
<dbReference type="PANTHER" id="PTHR32063">
    <property type="match status" value="1"/>
</dbReference>
<feature type="transmembrane region" description="Helical" evidence="1">
    <location>
        <begin position="388"/>
        <end position="410"/>
    </location>
</feature>
<dbReference type="GO" id="GO:0005886">
    <property type="term" value="C:plasma membrane"/>
    <property type="evidence" value="ECO:0007669"/>
    <property type="project" value="TreeGrafter"/>
</dbReference>
<organism evidence="2 3">
    <name type="scientific">Caminibacter mediatlanticus TB-2</name>
    <dbReference type="NCBI Taxonomy" id="391592"/>
    <lineage>
        <taxon>Bacteria</taxon>
        <taxon>Pseudomonadati</taxon>
        <taxon>Campylobacterota</taxon>
        <taxon>Epsilonproteobacteria</taxon>
        <taxon>Nautiliales</taxon>
        <taxon>Nautiliaceae</taxon>
        <taxon>Caminibacter</taxon>
    </lineage>
</organism>
<comment type="caution">
    <text evidence="2">The sequence shown here is derived from an EMBL/GenBank/DDBJ whole genome shotgun (WGS) entry which is preliminary data.</text>
</comment>
<dbReference type="PANTHER" id="PTHR32063:SF33">
    <property type="entry name" value="RND SUPERFAMILY EFFLUX PUMP PERMEASE COMPONENT"/>
    <property type="match status" value="1"/>
</dbReference>
<evidence type="ECO:0000313" key="3">
    <source>
        <dbReference type="Proteomes" id="UP000003288"/>
    </source>
</evidence>
<keyword evidence="1" id="KW-0812">Transmembrane</keyword>
<feature type="transmembrane region" description="Helical" evidence="1">
    <location>
        <begin position="359"/>
        <end position="376"/>
    </location>
</feature>
<dbReference type="Gene3D" id="3.30.2090.10">
    <property type="entry name" value="Multidrug efflux transporter AcrB TolC docking domain, DN and DC subdomains"/>
    <property type="match status" value="2"/>
</dbReference>
<dbReference type="Gene3D" id="3.30.70.1320">
    <property type="entry name" value="Multidrug efflux transporter AcrB pore domain like"/>
    <property type="match status" value="1"/>
</dbReference>
<dbReference type="Proteomes" id="UP000003288">
    <property type="component" value="Unassembled WGS sequence"/>
</dbReference>
<dbReference type="Pfam" id="PF00873">
    <property type="entry name" value="ACR_tran"/>
    <property type="match status" value="1"/>
</dbReference>
<feature type="transmembrane region" description="Helical" evidence="1">
    <location>
        <begin position="925"/>
        <end position="949"/>
    </location>
</feature>
<dbReference type="AlphaFoldDB" id="A0AAI9AIF6"/>
<evidence type="ECO:0000256" key="1">
    <source>
        <dbReference type="SAM" id="Phobius"/>
    </source>
</evidence>
<accession>A0AAI9AIF6</accession>
<dbReference type="GO" id="GO:0042910">
    <property type="term" value="F:xenobiotic transmembrane transporter activity"/>
    <property type="evidence" value="ECO:0007669"/>
    <property type="project" value="TreeGrafter"/>
</dbReference>
<name>A0AAI9AIF6_9BACT</name>
<evidence type="ECO:0000313" key="2">
    <source>
        <dbReference type="EMBL" id="EDM24211.1"/>
    </source>
</evidence>
<dbReference type="SUPFAM" id="SSF82866">
    <property type="entry name" value="Multidrug efflux transporter AcrB transmembrane domain"/>
    <property type="match status" value="2"/>
</dbReference>
<protein>
    <submittedName>
        <fullName evidence="2">Acriflavin resistance protein</fullName>
    </submittedName>
</protein>
<keyword evidence="1" id="KW-1133">Transmembrane helix</keyword>
<proteinExistence type="predicted"/>
<gene>
    <name evidence="2" type="ORF">CMTB2_01808</name>
</gene>
<feature type="transmembrane region" description="Helical" evidence="1">
    <location>
        <begin position="876"/>
        <end position="892"/>
    </location>
</feature>
<dbReference type="EMBL" id="ABCJ01000001">
    <property type="protein sequence ID" value="EDM24211.1"/>
    <property type="molecule type" value="Genomic_DNA"/>
</dbReference>
<feature type="transmembrane region" description="Helical" evidence="1">
    <location>
        <begin position="999"/>
        <end position="1023"/>
    </location>
</feature>
<feature type="transmembrane region" description="Helical" evidence="1">
    <location>
        <begin position="457"/>
        <end position="481"/>
    </location>
</feature>
<dbReference type="SUPFAM" id="SSF82693">
    <property type="entry name" value="Multidrug efflux transporter AcrB pore domain, PN1, PN2, PC1 and PC2 subdomains"/>
    <property type="match status" value="2"/>
</dbReference>